<proteinExistence type="predicted"/>
<evidence type="ECO:0000313" key="1">
    <source>
        <dbReference type="EMBL" id="KFB73752.1"/>
    </source>
</evidence>
<dbReference type="Pfam" id="PF07592">
    <property type="entry name" value="DDE_Tnp_ISAZ013"/>
    <property type="match status" value="1"/>
</dbReference>
<dbReference type="Proteomes" id="UP000020077">
    <property type="component" value="Unassembled WGS sequence"/>
</dbReference>
<dbReference type="EMBL" id="JDVG02000168">
    <property type="protein sequence ID" value="KFB73752.1"/>
    <property type="molecule type" value="Genomic_DNA"/>
</dbReference>
<sequence length="200" mass="22308">MQRPLMAEYGPITTMRPSRMDTAFSSADNPSLDASHIDDLRQAAAKMLGAQRRSFEAAMAVKYCRGSARQAEVMFGWSRQTIELGLHERRSGVICLGAQEAFCGNKLWEEKHPEVADALWALAASHSQQDPTFRTTLSYTRLTAAEALKQLQGLGFAKEVLPSPSTMAEVLNRNGYRLHPVLKAKPQKNSRDRCHLRQPP</sequence>
<evidence type="ECO:0000313" key="2">
    <source>
        <dbReference type="Proteomes" id="UP000020077"/>
    </source>
</evidence>
<name>A0A080LXW1_9PROT</name>
<dbReference type="AlphaFoldDB" id="A0A080LXW1"/>
<reference evidence="1 2" key="1">
    <citation type="submission" date="2014-02" db="EMBL/GenBank/DDBJ databases">
        <title>Expanding our view of genomic diversity in Candidatus Accumulibacter clades.</title>
        <authorList>
            <person name="Skennerton C.T."/>
            <person name="Barr J.J."/>
            <person name="Slater F.R."/>
            <person name="Bond P.L."/>
            <person name="Tyson G.W."/>
        </authorList>
    </citation>
    <scope>NUCLEOTIDE SEQUENCE [LARGE SCALE GENOMIC DNA]</scope>
    <source>
        <strain evidence="2">BA-91</strain>
    </source>
</reference>
<protein>
    <recommendedName>
        <fullName evidence="3">Mobile element protein</fullName>
    </recommendedName>
</protein>
<accession>A0A080LXW1</accession>
<organism evidence="1 2">
    <name type="scientific">Candidatus Accumulibacter phosphatis</name>
    <dbReference type="NCBI Taxonomy" id="327160"/>
    <lineage>
        <taxon>Bacteria</taxon>
        <taxon>Pseudomonadati</taxon>
        <taxon>Pseudomonadota</taxon>
        <taxon>Betaproteobacteria</taxon>
        <taxon>Candidatus Accumulibacter</taxon>
    </lineage>
</organism>
<evidence type="ECO:0008006" key="3">
    <source>
        <dbReference type="Google" id="ProtNLM"/>
    </source>
</evidence>
<dbReference type="InterPro" id="IPR011518">
    <property type="entry name" value="Transposase_36"/>
</dbReference>
<comment type="caution">
    <text evidence="1">The sequence shown here is derived from an EMBL/GenBank/DDBJ whole genome shotgun (WGS) entry which is preliminary data.</text>
</comment>
<gene>
    <name evidence="1" type="ORF">AW09_000991</name>
</gene>